<keyword evidence="2" id="KW-1185">Reference proteome</keyword>
<evidence type="ECO:0000313" key="2">
    <source>
        <dbReference type="Proteomes" id="UP000031036"/>
    </source>
</evidence>
<dbReference type="EMBL" id="JPKZ01000522">
    <property type="protein sequence ID" value="KHN86734.1"/>
    <property type="molecule type" value="Genomic_DNA"/>
</dbReference>
<evidence type="ECO:0000313" key="1">
    <source>
        <dbReference type="EMBL" id="KHN86734.1"/>
    </source>
</evidence>
<dbReference type="Proteomes" id="UP000031036">
    <property type="component" value="Unassembled WGS sequence"/>
</dbReference>
<proteinExistence type="predicted"/>
<comment type="caution">
    <text evidence="1">The sequence shown here is derived from an EMBL/GenBank/DDBJ whole genome shotgun (WGS) entry which is preliminary data.</text>
</comment>
<accession>A0A0B2VZA1</accession>
<name>A0A0B2VZA1_TOXCA</name>
<sequence length="1355" mass="152955">MSAFSTMLDVLKFTVIIYVDGSRFFGCLQMISLECFCCFFSLHIRDRKTQIVSEDGGQESIVLNGKCIKHIPVALQMSAFSTMLDVLKFTVIIYVDGSRFFGCLQMISLECFCCFFSLHIRDRKTQIVSEDGGQESIVLNGKCIKHIPVALQMSAFSTMLDVLKFTVIIYVDGSRFFGCLQMISLECFCCFFSLHIRDRKTQIVSEDGGQESIVLNGKCIKHIPVALQMSAFSTMLDVLKFTVIIYVDGSRFFGCLQMISLECFCCFFSLHIRDRKTQIVSEDGGQESIVLNGKCIKHIPVALQMSAFSTMLDVLKFTVIIYVDGSRFFGCLQMISLECFCCFFSLHIRDRKTQIVSEDGGQESIVLNGKCIKHIPVALQMSAFSTMLDVLKFTVIIYVDGSRFFGCLQMISLECFCCFFSLHIRDRKTQIVSEDGGQESIVLNGKCIKHIPVALQMSAFSTMLDVLKFTVIIYVDGSRFFGCLQMISLECFCCFFSLHIRDRKTQIVSEDGGQESIVLNGKCIKHIPVALQMSAFSTMLDVLKFTVIIYVDGSRFFGCLQMISLECFCCFFSLHIRDRKTQIVSEDGGQESIVLNGKCIKHIPVALQMSAFSTMLDVLKFTVIIYVDGSRFFGCLQMISLECFCCFFSLHIRDRKTQIVSEDGGQESIVLNGKCIKHIPVALQMSAFSTMLDVLKFTVIIYVDGSRFFGCLQMISLECFCCFFSLHIRDRKTQIVSEDGGQESIVLNGKCIKHIPVALQMSAFSTMLDVLKFTVIIYVDGSRFFGCLQMISLECFCCFFSLHIRDRKTQIVSEDGGQESIVLNGKCIKHIPVALQMSAFSTMLDVLKFTVIIYVDGSRFFGCLQMISLECFCCFFSLHIRDRKTQIVSEDGGQESIVLNGKCIKHIPVALQMSAFSTMLDVLKFTVIIYVDGSRFFGCLQMISLECFCCFFSLHIRDRKTQIVSEDGGQESIVLNGKCIKHIPVALQMSAFSTMLDVLKFTVIIYVDGSRFFGCLQMISLECFCCFFSLHIRDRKTQIVSEDGGQESIVLNGKCIKHIPVALQMSAFSTMLDVLKFTVIIYVDGSRFFGCLQMISLECFCCFFSLHIRDRKTQIVSEDGGQESIVLNGKCIKHIPVALQMSAFSTMLDVLKFTVIIYVDGSRFFGCLQMISLECFCCFFSLHIRDRKTQIVSEDGGQESIVLNGKCIKHIPVALQMSAFSTMLDVLKFTVIIYVDGSRFFGCLQMISLECFCCFFSLHIRDRKTQIVSEDGGQESIVLNGKCIKHIPVALQMSAFSTMLDVLKFTVIIYVDGSRFFGCLQMISLECFCCFFSLHIRDRKTQIVSEDGLCRQHYF</sequence>
<reference evidence="1 2" key="1">
    <citation type="submission" date="2014-11" db="EMBL/GenBank/DDBJ databases">
        <title>Genetic blueprint of the zoonotic pathogen Toxocara canis.</title>
        <authorList>
            <person name="Zhu X.-Q."/>
            <person name="Korhonen P.K."/>
            <person name="Cai H."/>
            <person name="Young N.D."/>
            <person name="Nejsum P."/>
            <person name="von Samson-Himmelstjerna G."/>
            <person name="Boag P.R."/>
            <person name="Tan P."/>
            <person name="Li Q."/>
            <person name="Min J."/>
            <person name="Yang Y."/>
            <person name="Wang X."/>
            <person name="Fang X."/>
            <person name="Hall R.S."/>
            <person name="Hofmann A."/>
            <person name="Sternberg P.W."/>
            <person name="Jex A.R."/>
            <person name="Gasser R.B."/>
        </authorList>
    </citation>
    <scope>NUCLEOTIDE SEQUENCE [LARGE SCALE GENOMIC DNA]</scope>
    <source>
        <strain evidence="1">PN_DK_2014</strain>
    </source>
</reference>
<organism evidence="1 2">
    <name type="scientific">Toxocara canis</name>
    <name type="common">Canine roundworm</name>
    <dbReference type="NCBI Taxonomy" id="6265"/>
    <lineage>
        <taxon>Eukaryota</taxon>
        <taxon>Metazoa</taxon>
        <taxon>Ecdysozoa</taxon>
        <taxon>Nematoda</taxon>
        <taxon>Chromadorea</taxon>
        <taxon>Rhabditida</taxon>
        <taxon>Spirurina</taxon>
        <taxon>Ascaridomorpha</taxon>
        <taxon>Ascaridoidea</taxon>
        <taxon>Toxocaridae</taxon>
        <taxon>Toxocara</taxon>
    </lineage>
</organism>
<gene>
    <name evidence="1" type="ORF">Tcan_07006</name>
</gene>
<protein>
    <submittedName>
        <fullName evidence="1">Uncharacterized protein</fullName>
    </submittedName>
</protein>